<proteinExistence type="predicted"/>
<name>A0ABQ3YN46_9ACTN</name>
<evidence type="ECO:0000313" key="3">
    <source>
        <dbReference type="Proteomes" id="UP000637628"/>
    </source>
</evidence>
<feature type="domain" description="AB hydrolase-1" evidence="1">
    <location>
        <begin position="3"/>
        <end position="232"/>
    </location>
</feature>
<gene>
    <name evidence="2" type="ORF">Adu01nite_03560</name>
</gene>
<evidence type="ECO:0000313" key="2">
    <source>
        <dbReference type="EMBL" id="GID99005.1"/>
    </source>
</evidence>
<accession>A0ABQ3YN46</accession>
<organism evidence="2 3">
    <name type="scientific">Paractinoplanes durhamensis</name>
    <dbReference type="NCBI Taxonomy" id="113563"/>
    <lineage>
        <taxon>Bacteria</taxon>
        <taxon>Bacillati</taxon>
        <taxon>Actinomycetota</taxon>
        <taxon>Actinomycetes</taxon>
        <taxon>Micromonosporales</taxon>
        <taxon>Micromonosporaceae</taxon>
        <taxon>Paractinoplanes</taxon>
    </lineage>
</organism>
<reference evidence="2 3" key="1">
    <citation type="submission" date="2021-01" db="EMBL/GenBank/DDBJ databases">
        <title>Whole genome shotgun sequence of Actinoplanes durhamensis NBRC 14914.</title>
        <authorList>
            <person name="Komaki H."/>
            <person name="Tamura T."/>
        </authorList>
    </citation>
    <scope>NUCLEOTIDE SEQUENCE [LARGE SCALE GENOMIC DNA]</scope>
    <source>
        <strain evidence="2 3">NBRC 14914</strain>
    </source>
</reference>
<dbReference type="GO" id="GO:0016787">
    <property type="term" value="F:hydrolase activity"/>
    <property type="evidence" value="ECO:0007669"/>
    <property type="project" value="UniProtKB-KW"/>
</dbReference>
<dbReference type="Pfam" id="PF12697">
    <property type="entry name" value="Abhydrolase_6"/>
    <property type="match status" value="1"/>
</dbReference>
<sequence length="236" mass="25561">MPGTTRRARHYAALADALSDSYTVHVVERRGRGRSPAQSPDYGLDQEVTDALDVLTETGSRQIFGHSYGGLVALHVALRTDLDRVIAYEPAVSIDGSLPTAWLPRYEQLLAEGRDARAMVYYLHALGFMPSGPVVTAAVWAMQRFTAEGRAIREVLPTVVRELIVAREMESDGGRYATITSPVLLLGGGRSPAYIKEGMPLILATIPNAKLIVTPEFDHNAPDLGDPAAVAELIRA</sequence>
<dbReference type="InterPro" id="IPR029058">
    <property type="entry name" value="AB_hydrolase_fold"/>
</dbReference>
<dbReference type="EMBL" id="BOML01000003">
    <property type="protein sequence ID" value="GID99005.1"/>
    <property type="molecule type" value="Genomic_DNA"/>
</dbReference>
<keyword evidence="2" id="KW-0378">Hydrolase</keyword>
<dbReference type="Proteomes" id="UP000637628">
    <property type="component" value="Unassembled WGS sequence"/>
</dbReference>
<dbReference type="Gene3D" id="3.40.50.1820">
    <property type="entry name" value="alpha/beta hydrolase"/>
    <property type="match status" value="1"/>
</dbReference>
<dbReference type="InterPro" id="IPR000073">
    <property type="entry name" value="AB_hydrolase_1"/>
</dbReference>
<keyword evidence="3" id="KW-1185">Reference proteome</keyword>
<protein>
    <submittedName>
        <fullName evidence="2">Alpha/beta hydrolase</fullName>
    </submittedName>
</protein>
<evidence type="ECO:0000259" key="1">
    <source>
        <dbReference type="Pfam" id="PF12697"/>
    </source>
</evidence>
<dbReference type="SUPFAM" id="SSF53474">
    <property type="entry name" value="alpha/beta-Hydrolases"/>
    <property type="match status" value="1"/>
</dbReference>
<comment type="caution">
    <text evidence="2">The sequence shown here is derived from an EMBL/GenBank/DDBJ whole genome shotgun (WGS) entry which is preliminary data.</text>
</comment>